<name>A0A7C8NGI0_ORBOL</name>
<comment type="caution">
    <text evidence="1">The sequence shown here is derived from an EMBL/GenBank/DDBJ whole genome shotgun (WGS) entry which is preliminary data.</text>
</comment>
<dbReference type="Proteomes" id="UP000475325">
    <property type="component" value="Unassembled WGS sequence"/>
</dbReference>
<gene>
    <name evidence="1" type="ORF">TWF102_002220</name>
</gene>
<dbReference type="AlphaFoldDB" id="A0A7C8NGI0"/>
<sequence length="98" mass="11246">MLHKQDSASVSKDLPARANICMAERRDMAHRVLGFVLHELHQSFDMYELACEAPSMVESPCYESKPRPAFRVGPERYYQSFRSLVKLKSKLISDKIAT</sequence>
<evidence type="ECO:0000313" key="2">
    <source>
        <dbReference type="Proteomes" id="UP000475325"/>
    </source>
</evidence>
<accession>A0A7C8NGI0</accession>
<dbReference type="EMBL" id="WIQW01000139">
    <property type="protein sequence ID" value="KAF3080411.1"/>
    <property type="molecule type" value="Genomic_DNA"/>
</dbReference>
<reference evidence="1 2" key="1">
    <citation type="submission" date="2019-06" db="EMBL/GenBank/DDBJ databases">
        <authorList>
            <person name="Palmer J.M."/>
        </authorList>
    </citation>
    <scope>NUCLEOTIDE SEQUENCE [LARGE SCALE GENOMIC DNA]</scope>
    <source>
        <strain evidence="1 2">TWF102</strain>
    </source>
</reference>
<evidence type="ECO:0000313" key="1">
    <source>
        <dbReference type="EMBL" id="KAF3080411.1"/>
    </source>
</evidence>
<proteinExistence type="predicted"/>
<protein>
    <submittedName>
        <fullName evidence="1">Uncharacterized protein</fullName>
    </submittedName>
</protein>
<organism evidence="1 2">
    <name type="scientific">Orbilia oligospora</name>
    <name type="common">Nematode-trapping fungus</name>
    <name type="synonym">Arthrobotrys oligospora</name>
    <dbReference type="NCBI Taxonomy" id="2813651"/>
    <lineage>
        <taxon>Eukaryota</taxon>
        <taxon>Fungi</taxon>
        <taxon>Dikarya</taxon>
        <taxon>Ascomycota</taxon>
        <taxon>Pezizomycotina</taxon>
        <taxon>Orbiliomycetes</taxon>
        <taxon>Orbiliales</taxon>
        <taxon>Orbiliaceae</taxon>
        <taxon>Orbilia</taxon>
    </lineage>
</organism>